<keyword evidence="1" id="KW-0812">Transmembrane</keyword>
<organism evidence="2 3">
    <name type="scientific">Pseudaminobacter soli</name>
    <name type="common">ex Zhang et al. 2022</name>
    <dbReference type="NCBI Taxonomy" id="2831468"/>
    <lineage>
        <taxon>Bacteria</taxon>
        <taxon>Pseudomonadati</taxon>
        <taxon>Pseudomonadota</taxon>
        <taxon>Alphaproteobacteria</taxon>
        <taxon>Hyphomicrobiales</taxon>
        <taxon>Phyllobacteriaceae</taxon>
        <taxon>Pseudaminobacter</taxon>
    </lineage>
</organism>
<feature type="transmembrane region" description="Helical" evidence="1">
    <location>
        <begin position="34"/>
        <end position="52"/>
    </location>
</feature>
<keyword evidence="1" id="KW-0472">Membrane</keyword>
<comment type="caution">
    <text evidence="2">The sequence shown here is derived from an EMBL/GenBank/DDBJ whole genome shotgun (WGS) entry which is preliminary data.</text>
</comment>
<sequence>MGQILGAAVSAALFGALIAWVLRKVMTNVTLRQSYALGVILMVFIAPALYVVGSDGALNYGQAWIIYAIGGVIGYGILHVTARKPRDNAPV</sequence>
<dbReference type="Proteomes" id="UP000680348">
    <property type="component" value="Unassembled WGS sequence"/>
</dbReference>
<dbReference type="EMBL" id="JAGWCR010000003">
    <property type="protein sequence ID" value="MBS3648614.1"/>
    <property type="molecule type" value="Genomic_DNA"/>
</dbReference>
<keyword evidence="3" id="KW-1185">Reference proteome</keyword>
<gene>
    <name evidence="2" type="ORF">KEU06_08225</name>
</gene>
<keyword evidence="1" id="KW-1133">Transmembrane helix</keyword>
<name>A0A942DWI1_9HYPH</name>
<accession>A0A942DWI1</accession>
<feature type="transmembrane region" description="Helical" evidence="1">
    <location>
        <begin position="64"/>
        <end position="82"/>
    </location>
</feature>
<reference evidence="2" key="1">
    <citation type="submission" date="2021-04" db="EMBL/GenBank/DDBJ databases">
        <title>Pseudaminobacter soli sp. nov., isolated from paddy soil contaminated by heavy metals.</title>
        <authorList>
            <person name="Zhang K."/>
        </authorList>
    </citation>
    <scope>NUCLEOTIDE SEQUENCE</scope>
    <source>
        <strain evidence="2">19-2017</strain>
    </source>
</reference>
<dbReference type="RefSeq" id="WP_188254147.1">
    <property type="nucleotide sequence ID" value="NZ_JABVCF010000003.1"/>
</dbReference>
<evidence type="ECO:0000313" key="3">
    <source>
        <dbReference type="Proteomes" id="UP000680348"/>
    </source>
</evidence>
<evidence type="ECO:0000256" key="1">
    <source>
        <dbReference type="SAM" id="Phobius"/>
    </source>
</evidence>
<protein>
    <submittedName>
        <fullName evidence="2">Uncharacterized protein</fullName>
    </submittedName>
</protein>
<proteinExistence type="predicted"/>
<evidence type="ECO:0000313" key="2">
    <source>
        <dbReference type="EMBL" id="MBS3648614.1"/>
    </source>
</evidence>
<dbReference type="AlphaFoldDB" id="A0A942DWI1"/>
<feature type="transmembrane region" description="Helical" evidence="1">
    <location>
        <begin position="6"/>
        <end position="22"/>
    </location>
</feature>